<dbReference type="InterPro" id="IPR045255">
    <property type="entry name" value="RanBP1-like"/>
</dbReference>
<dbReference type="GO" id="GO:0005634">
    <property type="term" value="C:nucleus"/>
    <property type="evidence" value="ECO:0007669"/>
    <property type="project" value="UniProtKB-SubCell"/>
</dbReference>
<keyword evidence="5" id="KW-1185">Reference proteome</keyword>
<organism evidence="5 6">
    <name type="scientific">Galendromus occidentalis</name>
    <name type="common">western predatory mite</name>
    <dbReference type="NCBI Taxonomy" id="34638"/>
    <lineage>
        <taxon>Eukaryota</taxon>
        <taxon>Metazoa</taxon>
        <taxon>Ecdysozoa</taxon>
        <taxon>Arthropoda</taxon>
        <taxon>Chelicerata</taxon>
        <taxon>Arachnida</taxon>
        <taxon>Acari</taxon>
        <taxon>Parasitiformes</taxon>
        <taxon>Mesostigmata</taxon>
        <taxon>Gamasina</taxon>
        <taxon>Phytoseioidea</taxon>
        <taxon>Phytoseiidae</taxon>
        <taxon>Typhlodrominae</taxon>
        <taxon>Galendromus</taxon>
    </lineage>
</organism>
<dbReference type="Gene3D" id="2.30.29.30">
    <property type="entry name" value="Pleckstrin-homology domain (PH domain)/Phosphotyrosine-binding domain (PTB)"/>
    <property type="match status" value="1"/>
</dbReference>
<dbReference type="CTD" id="8498"/>
<proteinExistence type="predicted"/>
<reference evidence="6" key="1">
    <citation type="submission" date="2025-08" db="UniProtKB">
        <authorList>
            <consortium name="RefSeq"/>
        </authorList>
    </citation>
    <scope>IDENTIFICATION</scope>
</reference>
<feature type="compositionally biased region" description="Polar residues" evidence="3">
    <location>
        <begin position="61"/>
        <end position="79"/>
    </location>
</feature>
<dbReference type="CDD" id="cd13180">
    <property type="entry name" value="RanBD_RanBP3"/>
    <property type="match status" value="1"/>
</dbReference>
<comment type="subcellular location">
    <subcellularLocation>
        <location evidence="1">Nucleus</location>
    </subcellularLocation>
</comment>
<dbReference type="InterPro" id="IPR000156">
    <property type="entry name" value="Ran_bind_dom"/>
</dbReference>
<dbReference type="SMART" id="SM00160">
    <property type="entry name" value="RanBD"/>
    <property type="match status" value="1"/>
</dbReference>
<dbReference type="GeneID" id="100899709"/>
<dbReference type="PANTHER" id="PTHR23138">
    <property type="entry name" value="RAN BINDING PROTEIN"/>
    <property type="match status" value="1"/>
</dbReference>
<accession>A0AAJ7PAJ2</accession>
<dbReference type="Proteomes" id="UP000694867">
    <property type="component" value="Unplaced"/>
</dbReference>
<dbReference type="GO" id="GO:0006611">
    <property type="term" value="P:protein export from nucleus"/>
    <property type="evidence" value="ECO:0007669"/>
    <property type="project" value="TreeGrafter"/>
</dbReference>
<dbReference type="AlphaFoldDB" id="A0AAJ7PAJ2"/>
<feature type="compositionally biased region" description="Basic and acidic residues" evidence="3">
    <location>
        <begin position="132"/>
        <end position="141"/>
    </location>
</feature>
<feature type="compositionally biased region" description="Basic and acidic residues" evidence="3">
    <location>
        <begin position="428"/>
        <end position="442"/>
    </location>
</feature>
<dbReference type="Pfam" id="PF00638">
    <property type="entry name" value="Ran_BP1"/>
    <property type="match status" value="1"/>
</dbReference>
<evidence type="ECO:0000256" key="3">
    <source>
        <dbReference type="SAM" id="MobiDB-lite"/>
    </source>
</evidence>
<dbReference type="SUPFAM" id="SSF50729">
    <property type="entry name" value="PH domain-like"/>
    <property type="match status" value="1"/>
</dbReference>
<dbReference type="KEGG" id="goe:100899709"/>
<dbReference type="PROSITE" id="PS50196">
    <property type="entry name" value="RANBD1"/>
    <property type="match status" value="1"/>
</dbReference>
<protein>
    <submittedName>
        <fullName evidence="6">Ran-binding protein 3</fullName>
    </submittedName>
</protein>
<name>A0AAJ7PAJ2_9ACAR</name>
<evidence type="ECO:0000256" key="2">
    <source>
        <dbReference type="ARBA" id="ARBA00023242"/>
    </source>
</evidence>
<evidence type="ECO:0000313" key="5">
    <source>
        <dbReference type="Proteomes" id="UP000694867"/>
    </source>
</evidence>
<dbReference type="PANTHER" id="PTHR23138:SF142">
    <property type="entry name" value="RAN-BINDING PROTEIN 3B-RELATED"/>
    <property type="match status" value="1"/>
</dbReference>
<feature type="domain" description="RanBD1" evidence="4">
    <location>
        <begin position="297"/>
        <end position="374"/>
    </location>
</feature>
<dbReference type="InterPro" id="IPR011993">
    <property type="entry name" value="PH-like_dom_sf"/>
</dbReference>
<feature type="region of interest" description="Disordered" evidence="3">
    <location>
        <begin position="421"/>
        <end position="451"/>
    </location>
</feature>
<feature type="region of interest" description="Disordered" evidence="3">
    <location>
        <begin position="1"/>
        <end position="40"/>
    </location>
</feature>
<feature type="region of interest" description="Disordered" evidence="3">
    <location>
        <begin position="61"/>
        <end position="215"/>
    </location>
</feature>
<evidence type="ECO:0000313" key="6">
    <source>
        <dbReference type="RefSeq" id="XP_018495599.1"/>
    </source>
</evidence>
<feature type="compositionally biased region" description="Polar residues" evidence="3">
    <location>
        <begin position="200"/>
        <end position="211"/>
    </location>
</feature>
<evidence type="ECO:0000259" key="4">
    <source>
        <dbReference type="PROSITE" id="PS50196"/>
    </source>
</evidence>
<feature type="region of interest" description="Disordered" evidence="3">
    <location>
        <begin position="228"/>
        <end position="291"/>
    </location>
</feature>
<feature type="compositionally biased region" description="Basic and acidic residues" evidence="3">
    <location>
        <begin position="261"/>
        <end position="276"/>
    </location>
</feature>
<sequence length="451" mass="49346">MADNGTIGRNPFAIKTSNTPTRGSEDQAREPRPLVAPPTLVLGQEAPRSSGFVLKPSALSAQASNLKIYNTPTTLNNGKAETKESDRLSGDPAEKKDEVDEAGVSEKEDAPEKSIESDVRKGPDAENPLDGESEKEIEPGKQVEANRAPETGPGAVNTESQEEPKVPVEAETLIEKEETKLLDKTSDNEKIDGSEAAKSDSGNHSTASNSFRPEFRGACYQCSREQFRIRTESPRQSNETADVESKTPSDFAEAASVNAEPDNKTESPAKGEKRSLNETAEEYQLRMESDAKKSKLEEVEVVTGEEDERNVVQINCKLYIFEGNQYLERGRGVLRLNDKQNPEDGSLQSRVVMRTQGILRVVLNTKVWAGMSVEYANDRSLRMTGHAPDGTSAVYLIQCSTREAEQLYNALEWRVQALRNAGQTGSSGREDKSSVQDDKGDNTDSNSNTIG</sequence>
<feature type="compositionally biased region" description="Basic and acidic residues" evidence="3">
    <location>
        <begin position="23"/>
        <end position="32"/>
    </location>
</feature>
<feature type="compositionally biased region" description="Basic and acidic residues" evidence="3">
    <location>
        <begin position="162"/>
        <end position="198"/>
    </location>
</feature>
<dbReference type="RefSeq" id="XP_018495599.1">
    <property type="nucleotide sequence ID" value="XM_018640083.1"/>
</dbReference>
<evidence type="ECO:0000256" key="1">
    <source>
        <dbReference type="ARBA" id="ARBA00004123"/>
    </source>
</evidence>
<feature type="compositionally biased region" description="Basic and acidic residues" evidence="3">
    <location>
        <begin position="80"/>
        <end position="124"/>
    </location>
</feature>
<gene>
    <name evidence="6" type="primary">LOC100899709</name>
</gene>
<keyword evidence="2" id="KW-0539">Nucleus</keyword>